<keyword evidence="6 8" id="KW-1133">Transmembrane helix</keyword>
<feature type="transmembrane region" description="Helical" evidence="8">
    <location>
        <begin position="172"/>
        <end position="205"/>
    </location>
</feature>
<keyword evidence="3" id="KW-0328">Glycosyltransferase</keyword>
<evidence type="ECO:0000313" key="10">
    <source>
        <dbReference type="EMBL" id="MBD2504824.1"/>
    </source>
</evidence>
<evidence type="ECO:0000256" key="7">
    <source>
        <dbReference type="ARBA" id="ARBA00023136"/>
    </source>
</evidence>
<evidence type="ECO:0000256" key="1">
    <source>
        <dbReference type="ARBA" id="ARBA00004651"/>
    </source>
</evidence>
<keyword evidence="7 8" id="KW-0472">Membrane</keyword>
<evidence type="ECO:0000256" key="4">
    <source>
        <dbReference type="ARBA" id="ARBA00022679"/>
    </source>
</evidence>
<protein>
    <submittedName>
        <fullName evidence="10">Glycosyltransferase family 39 protein</fullName>
    </submittedName>
</protein>
<sequence length="541" mass="61346">MSYKSPSLQSICQQISLSKAFPYISLLIWTVPLLLFSSGQNSLMAHDEGLYARRARDIFDSGDWIAGWGTHHHKTPGPYWLIASFYQLFGVNEFSVRLPSLIFGIFCLLLVYEIGKIILGKNLAWLGTAILSVEFLWLQYCRIGNPDVPMVFLVLLAIYSLMQAELNPKYRYIFGFIAGLSLGLGFLIRSFVIVLPTIALLPYLIGEHRRHRHLSNPWLYVGIIIGFVPTLAWSWLNWQLDSNNTFTSLVGFVLQSGSEERDGNGILFYFWNIALKAFPWAFLGCLGLFLLCRRPLPRYHLILVVFPLIYFIEITIFSTRLSHYALCLYPFIALQAAVGLDWLGKVFARGHTKSKSFWQKGNIPLILSYGSGVLGILFLLAGIVAFIWGGVYRNYAIIGLVVGLSWFIVPIVWISRHRLGLKSFTASYWIAGWLIPCWLALAFVGNFGLLSDYNPAFRTFLQQPAIASILKNHPINFVQVQDKNSVLIIFYTPIHGQQVDTITQLPPSSYAWVDKNSIPEIPQAHRVIGEVKNYQLIQLLP</sequence>
<feature type="transmembrane region" description="Helical" evidence="8">
    <location>
        <begin position="365"/>
        <end position="389"/>
    </location>
</feature>
<keyword evidence="5 8" id="KW-0812">Transmembrane</keyword>
<feature type="transmembrane region" description="Helical" evidence="8">
    <location>
        <begin position="299"/>
        <end position="317"/>
    </location>
</feature>
<feature type="transmembrane region" description="Helical" evidence="8">
    <location>
        <begin position="217"/>
        <end position="236"/>
    </location>
</feature>
<feature type="domain" description="Glycosyltransferase RgtA/B/C/D-like" evidence="9">
    <location>
        <begin position="74"/>
        <end position="233"/>
    </location>
</feature>
<comment type="caution">
    <text evidence="10">The sequence shown here is derived from an EMBL/GenBank/DDBJ whole genome shotgun (WGS) entry which is preliminary data.</text>
</comment>
<evidence type="ECO:0000256" key="3">
    <source>
        <dbReference type="ARBA" id="ARBA00022676"/>
    </source>
</evidence>
<keyword evidence="2" id="KW-1003">Cell membrane</keyword>
<evidence type="ECO:0000259" key="9">
    <source>
        <dbReference type="Pfam" id="PF13231"/>
    </source>
</evidence>
<dbReference type="PANTHER" id="PTHR33908:SF11">
    <property type="entry name" value="MEMBRANE PROTEIN"/>
    <property type="match status" value="1"/>
</dbReference>
<gene>
    <name evidence="10" type="ORF">H6G83_30200</name>
</gene>
<feature type="transmembrane region" description="Helical" evidence="8">
    <location>
        <begin position="426"/>
        <end position="450"/>
    </location>
</feature>
<proteinExistence type="predicted"/>
<evidence type="ECO:0000256" key="2">
    <source>
        <dbReference type="ARBA" id="ARBA00022475"/>
    </source>
</evidence>
<feature type="transmembrane region" description="Helical" evidence="8">
    <location>
        <begin position="20"/>
        <end position="36"/>
    </location>
</feature>
<evidence type="ECO:0000313" key="11">
    <source>
        <dbReference type="Proteomes" id="UP000661112"/>
    </source>
</evidence>
<evidence type="ECO:0000256" key="5">
    <source>
        <dbReference type="ARBA" id="ARBA00022692"/>
    </source>
</evidence>
<evidence type="ECO:0000256" key="6">
    <source>
        <dbReference type="ARBA" id="ARBA00022989"/>
    </source>
</evidence>
<accession>A0ABR8DCG7</accession>
<dbReference type="RefSeq" id="WP_190479004.1">
    <property type="nucleotide sequence ID" value="NZ_JACJSG010000061.1"/>
</dbReference>
<evidence type="ECO:0000256" key="8">
    <source>
        <dbReference type="SAM" id="Phobius"/>
    </source>
</evidence>
<reference evidence="10 11" key="1">
    <citation type="journal article" date="2020" name="ISME J.">
        <title>Comparative genomics reveals insights into cyanobacterial evolution and habitat adaptation.</title>
        <authorList>
            <person name="Chen M.Y."/>
            <person name="Teng W.K."/>
            <person name="Zhao L."/>
            <person name="Hu C.X."/>
            <person name="Zhou Y.K."/>
            <person name="Han B.P."/>
            <person name="Song L.R."/>
            <person name="Shu W.S."/>
        </authorList>
    </citation>
    <scope>NUCLEOTIDE SEQUENCE [LARGE SCALE GENOMIC DNA]</scope>
    <source>
        <strain evidence="10 11">FACHB-119</strain>
    </source>
</reference>
<dbReference type="EMBL" id="JACJSG010000061">
    <property type="protein sequence ID" value="MBD2504824.1"/>
    <property type="molecule type" value="Genomic_DNA"/>
</dbReference>
<dbReference type="InterPro" id="IPR050297">
    <property type="entry name" value="LipidA_mod_glycosyltrf_83"/>
</dbReference>
<keyword evidence="4" id="KW-0808">Transferase</keyword>
<keyword evidence="11" id="KW-1185">Reference proteome</keyword>
<feature type="transmembrane region" description="Helical" evidence="8">
    <location>
        <begin position="148"/>
        <end position="166"/>
    </location>
</feature>
<dbReference type="InterPro" id="IPR038731">
    <property type="entry name" value="RgtA/B/C-like"/>
</dbReference>
<feature type="transmembrane region" description="Helical" evidence="8">
    <location>
        <begin position="94"/>
        <end position="112"/>
    </location>
</feature>
<dbReference type="PANTHER" id="PTHR33908">
    <property type="entry name" value="MANNOSYLTRANSFERASE YKCB-RELATED"/>
    <property type="match status" value="1"/>
</dbReference>
<name>A0ABR8DCG7_9NOST</name>
<feature type="transmembrane region" description="Helical" evidence="8">
    <location>
        <begin position="395"/>
        <end position="414"/>
    </location>
</feature>
<feature type="transmembrane region" description="Helical" evidence="8">
    <location>
        <begin position="266"/>
        <end position="292"/>
    </location>
</feature>
<dbReference type="Pfam" id="PF13231">
    <property type="entry name" value="PMT_2"/>
    <property type="match status" value="1"/>
</dbReference>
<organism evidence="10 11">
    <name type="scientific">Anabaena azotica FACHB-119</name>
    <dbReference type="NCBI Taxonomy" id="947527"/>
    <lineage>
        <taxon>Bacteria</taxon>
        <taxon>Bacillati</taxon>
        <taxon>Cyanobacteriota</taxon>
        <taxon>Cyanophyceae</taxon>
        <taxon>Nostocales</taxon>
        <taxon>Nostocaceae</taxon>
        <taxon>Anabaena</taxon>
        <taxon>Anabaena azotica</taxon>
    </lineage>
</organism>
<comment type="subcellular location">
    <subcellularLocation>
        <location evidence="1">Cell membrane</location>
        <topology evidence="1">Multi-pass membrane protein</topology>
    </subcellularLocation>
</comment>
<dbReference type="Proteomes" id="UP000661112">
    <property type="component" value="Unassembled WGS sequence"/>
</dbReference>